<proteinExistence type="predicted"/>
<feature type="region of interest" description="Disordered" evidence="1">
    <location>
        <begin position="827"/>
        <end position="851"/>
    </location>
</feature>
<gene>
    <name evidence="2" type="ORF">Purlil1_3048</name>
</gene>
<evidence type="ECO:0000313" key="3">
    <source>
        <dbReference type="Proteomes" id="UP001287286"/>
    </source>
</evidence>
<dbReference type="EMBL" id="JAWRVI010000008">
    <property type="protein sequence ID" value="KAK4092427.1"/>
    <property type="molecule type" value="Genomic_DNA"/>
</dbReference>
<protein>
    <submittedName>
        <fullName evidence="2">Uncharacterized protein</fullName>
    </submittedName>
</protein>
<accession>A0ABR0C893</accession>
<feature type="compositionally biased region" description="Low complexity" evidence="1">
    <location>
        <begin position="647"/>
        <end position="661"/>
    </location>
</feature>
<reference evidence="2 3" key="1">
    <citation type="journal article" date="2024" name="Microbiol. Resour. Announc.">
        <title>Genome annotations for the ascomycete fungi Trichoderma harzianum, Trichoderma aggressivum, and Purpureocillium lilacinum.</title>
        <authorList>
            <person name="Beijen E.P.W."/>
            <person name="Ohm R.A."/>
        </authorList>
    </citation>
    <scope>NUCLEOTIDE SEQUENCE [LARGE SCALE GENOMIC DNA]</scope>
    <source>
        <strain evidence="2 3">CBS 150709</strain>
    </source>
</reference>
<evidence type="ECO:0000256" key="1">
    <source>
        <dbReference type="SAM" id="MobiDB-lite"/>
    </source>
</evidence>
<dbReference type="Proteomes" id="UP001287286">
    <property type="component" value="Unassembled WGS sequence"/>
</dbReference>
<organism evidence="2 3">
    <name type="scientific">Purpureocillium lilacinum</name>
    <name type="common">Paecilomyces lilacinus</name>
    <dbReference type="NCBI Taxonomy" id="33203"/>
    <lineage>
        <taxon>Eukaryota</taxon>
        <taxon>Fungi</taxon>
        <taxon>Dikarya</taxon>
        <taxon>Ascomycota</taxon>
        <taxon>Pezizomycotina</taxon>
        <taxon>Sordariomycetes</taxon>
        <taxon>Hypocreomycetidae</taxon>
        <taxon>Hypocreales</taxon>
        <taxon>Ophiocordycipitaceae</taxon>
        <taxon>Purpureocillium</taxon>
    </lineage>
</organism>
<evidence type="ECO:0000313" key="2">
    <source>
        <dbReference type="EMBL" id="KAK4092427.1"/>
    </source>
</evidence>
<feature type="region of interest" description="Disordered" evidence="1">
    <location>
        <begin position="647"/>
        <end position="672"/>
    </location>
</feature>
<keyword evidence="3" id="KW-1185">Reference proteome</keyword>
<name>A0ABR0C893_PURLI</name>
<sequence>MAPTTSRPLASLVPVKLKEEKKSDVRTESNFFSETRVAVCEPNCSARIDRKTSLMPSRSLVLAAGSQRGGWASQTRGTLMGFLLAEEAISRQPEPVWGWHCRAGETWASRHGAAAQQSVCRAAAGGAVDASLRPRRRSIAPRDAGRHTGRRTRRLVRVISEPTETRDCRGGVLKGFMGFGLAMIHRRPAIQFGHAALHPSAAYPQTGGGPRCGSVDTGANAAQRSATLPNGAAGLLSRFNGRCAVERNAGRGHGARGLRWVPEPGGRGVCLDACVRDCAFDSTDDECRRGADDGRHDGELAARETCSRWERWVDRLTLHAGGPNNAGGNRLRLGTRGAIACTVGDFNTVPTLPELRQTVPSLPRRKATRGARHRNISGTTLWNWCQTWWAVGGLMGGMDSRVGGPSSAPCVLQLATTGAAERPAHGARPLGPSPTYSVWCDSQRTWPACLRLRRAAPIDASAMQARSPLVEGARCSGANMKLPSTWKPLGASSHPDGHAWHSALGVSPRKPAWAQQFTGGRSNRWAAKDGLRRTRKPHLVARIMGTQPRGRNAAASHTLPSAPELVPHLVRLGVVAGIPALPPCALPWRRCVAACAEQAGAQRDACRTALLRLPCRCTGRHRTHHHQQAEKNLGVCCVLPNLSRPTRTPSASSNTPSNPASEPGKQPLPLAPAKWAFSPSGRAFWIFRPDAANATFGARSKGPRPDSTQSPSLCLSASASAVAVGAATAAAPAPASAPLPACAGSSHPTFSRPDDLDWFFYSFSLRLLSSQNSRHHMWFASTFLALERLLLLPANDVAPAALIRSSTRRVLVQTVARKPRYPARYLEHSSTAPRTRPNPPTRSLARSLTYKRPSPTGRGRYRCWHLVVAAHRIVHPLPQPGLSPGDARTKTQHTVTRLSRACPRPPLTTPDRQSRCRIEFRASLLLVICRTSASIKSPAPARPLHGLVTARA</sequence>
<comment type="caution">
    <text evidence="2">The sequence shown here is derived from an EMBL/GenBank/DDBJ whole genome shotgun (WGS) entry which is preliminary data.</text>
</comment>